<dbReference type="SUPFAM" id="SSF51206">
    <property type="entry name" value="cAMP-binding domain-like"/>
    <property type="match status" value="2"/>
</dbReference>
<evidence type="ECO:0000259" key="2">
    <source>
        <dbReference type="PROSITE" id="PS50042"/>
    </source>
</evidence>
<feature type="region of interest" description="Disordered" evidence="1">
    <location>
        <begin position="465"/>
        <end position="502"/>
    </location>
</feature>
<feature type="non-terminal residue" evidence="3">
    <location>
        <position position="1"/>
    </location>
</feature>
<feature type="domain" description="Cyclic nucleotide-binding" evidence="2">
    <location>
        <begin position="183"/>
        <end position="296"/>
    </location>
</feature>
<feature type="compositionally biased region" description="Polar residues" evidence="1">
    <location>
        <begin position="419"/>
        <end position="428"/>
    </location>
</feature>
<dbReference type="EMBL" id="CAJNJA010054474">
    <property type="protein sequence ID" value="CAE7853551.1"/>
    <property type="molecule type" value="Genomic_DNA"/>
</dbReference>
<evidence type="ECO:0000313" key="3">
    <source>
        <dbReference type="EMBL" id="CAE7853551.1"/>
    </source>
</evidence>
<sequence>ALRHAEDLNADQHRLLLWTKKDLSKSLASKRGAPNRSGTLRGKRPDSGSASGSGRSPRRRPVAGRQMLTRMEVFQMRKELVALRSHDTEVTPPWGRRFLYSEDSEQAISSKKARWQPLNPEELEAVRKAYSDMAKARAGEAVSDVEEDICSDDSQDDVIDTGDGQIEKKAARRAFAAVRTLPCMQALAEDKAVALLRAGELVEVPGGCQIFQQGDPADHIFIIIQGSVSIKILMPDLGPDVIPVETLYDGQVFGDAKVAAWRDAQEGPPRRKAGAHAQEDSCLLRICAGDYREAMGLLDGKDAANPRPESQKETLEQDDQAAALLPDVRRKVHALASSPLFEGANINNLALLASNVEEIVLRYDDVFLEIGQALQACFLISGGYVRVSVPVIDQDACMGSLEDASRILGMGRLPGSLDGSAQSGWSETPRSRPGCGSPRKAKQDNLPSRFRLKSSGELPVFQLGDRPLLLPPTQSASVASGTKKGSRLTPRRPGTPRRGTPWQEALRQKRMAPFIGVAPSELELCNLHVGECFGLAALYDPKGECPYPSKCEVRVQSSEARIMVLTNGSLLYLNETLARTLVDRAKQKGDPVAPALQDIKQERTHRSRWTMQKLKVLDRIVMHE</sequence>
<dbReference type="PROSITE" id="PS50042">
    <property type="entry name" value="CNMP_BINDING_3"/>
    <property type="match status" value="1"/>
</dbReference>
<dbReference type="CDD" id="cd00038">
    <property type="entry name" value="CAP_ED"/>
    <property type="match status" value="1"/>
</dbReference>
<accession>A0A813A7I2</accession>
<gene>
    <name evidence="3" type="primary">NMA1</name>
    <name evidence="3" type="ORF">SNEC2469_LOCUS26605</name>
</gene>
<evidence type="ECO:0000313" key="4">
    <source>
        <dbReference type="Proteomes" id="UP000601435"/>
    </source>
</evidence>
<dbReference type="InterPro" id="IPR050397">
    <property type="entry name" value="Env_Response_Regulators"/>
</dbReference>
<dbReference type="Gene3D" id="2.60.120.10">
    <property type="entry name" value="Jelly Rolls"/>
    <property type="match status" value="2"/>
</dbReference>
<dbReference type="SMART" id="SM00100">
    <property type="entry name" value="cNMP"/>
    <property type="match status" value="1"/>
</dbReference>
<organism evidence="3 4">
    <name type="scientific">Symbiodinium necroappetens</name>
    <dbReference type="NCBI Taxonomy" id="1628268"/>
    <lineage>
        <taxon>Eukaryota</taxon>
        <taxon>Sar</taxon>
        <taxon>Alveolata</taxon>
        <taxon>Dinophyceae</taxon>
        <taxon>Suessiales</taxon>
        <taxon>Symbiodiniaceae</taxon>
        <taxon>Symbiodinium</taxon>
    </lineage>
</organism>
<dbReference type="GO" id="GO:0005829">
    <property type="term" value="C:cytosol"/>
    <property type="evidence" value="ECO:0007669"/>
    <property type="project" value="TreeGrafter"/>
</dbReference>
<comment type="caution">
    <text evidence="3">The sequence shown here is derived from an EMBL/GenBank/DDBJ whole genome shotgun (WGS) entry which is preliminary data.</text>
</comment>
<dbReference type="PANTHER" id="PTHR24567">
    <property type="entry name" value="CRP FAMILY TRANSCRIPTIONAL REGULATORY PROTEIN"/>
    <property type="match status" value="1"/>
</dbReference>
<evidence type="ECO:0000256" key="1">
    <source>
        <dbReference type="SAM" id="MobiDB-lite"/>
    </source>
</evidence>
<dbReference type="InterPro" id="IPR018490">
    <property type="entry name" value="cNMP-bd_dom_sf"/>
</dbReference>
<dbReference type="InterPro" id="IPR014710">
    <property type="entry name" value="RmlC-like_jellyroll"/>
</dbReference>
<dbReference type="GO" id="GO:0003700">
    <property type="term" value="F:DNA-binding transcription factor activity"/>
    <property type="evidence" value="ECO:0007669"/>
    <property type="project" value="TreeGrafter"/>
</dbReference>
<name>A0A813A7I2_9DINO</name>
<feature type="region of interest" description="Disordered" evidence="1">
    <location>
        <begin position="25"/>
        <end position="66"/>
    </location>
</feature>
<dbReference type="Pfam" id="PF00027">
    <property type="entry name" value="cNMP_binding"/>
    <property type="match status" value="1"/>
</dbReference>
<proteinExistence type="predicted"/>
<keyword evidence="4" id="KW-1185">Reference proteome</keyword>
<feature type="region of interest" description="Disordered" evidence="1">
    <location>
        <begin position="418"/>
        <end position="448"/>
    </location>
</feature>
<dbReference type="InterPro" id="IPR000595">
    <property type="entry name" value="cNMP-bd_dom"/>
</dbReference>
<dbReference type="AlphaFoldDB" id="A0A813A7I2"/>
<dbReference type="PANTHER" id="PTHR24567:SF26">
    <property type="entry name" value="REGULATORY PROTEIN YEIL"/>
    <property type="match status" value="1"/>
</dbReference>
<reference evidence="3" key="1">
    <citation type="submission" date="2021-02" db="EMBL/GenBank/DDBJ databases">
        <authorList>
            <person name="Dougan E. K."/>
            <person name="Rhodes N."/>
            <person name="Thang M."/>
            <person name="Chan C."/>
        </authorList>
    </citation>
    <scope>NUCLEOTIDE SEQUENCE</scope>
</reference>
<dbReference type="OrthoDB" id="429870at2759"/>
<dbReference type="Proteomes" id="UP000601435">
    <property type="component" value="Unassembled WGS sequence"/>
</dbReference>
<protein>
    <submittedName>
        <fullName evidence="3">NMA1 protein</fullName>
    </submittedName>
</protein>